<evidence type="ECO:0000313" key="3">
    <source>
        <dbReference type="Proteomes" id="UP000322035"/>
    </source>
</evidence>
<keyword evidence="1" id="KW-0812">Transmembrane</keyword>
<organism evidence="2 3">
    <name type="scientific">Campylobacter fetus subsp. venerealis NCTC 10354</name>
    <dbReference type="NCBI Taxonomy" id="983328"/>
    <lineage>
        <taxon>Bacteria</taxon>
        <taxon>Pseudomonadati</taxon>
        <taxon>Campylobacterota</taxon>
        <taxon>Epsilonproteobacteria</taxon>
        <taxon>Campylobacterales</taxon>
        <taxon>Campylobacteraceae</taxon>
        <taxon>Campylobacter</taxon>
        <taxon>Campylobacter fetus subsp. venerealis bv. venerealis</taxon>
    </lineage>
</organism>
<protein>
    <submittedName>
        <fullName evidence="2">Membrane protein</fullName>
    </submittedName>
</protein>
<gene>
    <name evidence="2" type="ORF">CFVT_0467</name>
</gene>
<keyword evidence="1" id="KW-1133">Transmembrane helix</keyword>
<dbReference type="RefSeq" id="WP_035148501.1">
    <property type="nucleotide sequence ID" value="NZ_CP043435.1"/>
</dbReference>
<sequence>MNWLEKMMDSAGVYKYVIFIGLIGGILGMVQKEELKKCKSSLKCKIFGLLFGCFSAMFAGYIGFEVAYFFSKNLAFL</sequence>
<dbReference type="AlphaFoldDB" id="A0AAE6MAA0"/>
<keyword evidence="1" id="KW-0472">Membrane</keyword>
<name>A0AAE6MAA0_CAMFE</name>
<reference evidence="2 3" key="1">
    <citation type="submission" date="2019-08" db="EMBL/GenBank/DDBJ databases">
        <title>Complete genomes of the Campylobacter fetus subsp. venerealis, Campylobacter lari subsp. concheus, Campylobacter sputorum bv. sputorum and Campylobacter volucris type strains.</title>
        <authorList>
            <person name="Miller W.G."/>
            <person name="Yee E."/>
        </authorList>
    </citation>
    <scope>NUCLEOTIDE SEQUENCE [LARGE SCALE GENOMIC DNA]</scope>
    <source>
        <strain evidence="2 3">NCTC 10354</strain>
    </source>
</reference>
<evidence type="ECO:0000313" key="2">
    <source>
        <dbReference type="EMBL" id="QEL44448.1"/>
    </source>
</evidence>
<dbReference type="EMBL" id="CP043435">
    <property type="protein sequence ID" value="QEL44448.1"/>
    <property type="molecule type" value="Genomic_DNA"/>
</dbReference>
<accession>A0AAE6MAA0</accession>
<dbReference type="Proteomes" id="UP000322035">
    <property type="component" value="Chromosome"/>
</dbReference>
<evidence type="ECO:0000256" key="1">
    <source>
        <dbReference type="SAM" id="Phobius"/>
    </source>
</evidence>
<proteinExistence type="predicted"/>
<feature type="transmembrane region" description="Helical" evidence="1">
    <location>
        <begin position="46"/>
        <end position="70"/>
    </location>
</feature>
<feature type="transmembrane region" description="Helical" evidence="1">
    <location>
        <begin position="12"/>
        <end position="30"/>
    </location>
</feature>